<dbReference type="EnsemblMetazoa" id="OVOC2502.1">
    <property type="protein sequence ID" value="OVOC2502.1"/>
    <property type="gene ID" value="WBGene00239311"/>
</dbReference>
<evidence type="ECO:0000313" key="1">
    <source>
        <dbReference type="EnsemblMetazoa" id="OVOC2502.1"/>
    </source>
</evidence>
<protein>
    <submittedName>
        <fullName evidence="1">Uncharacterized protein</fullName>
    </submittedName>
</protein>
<reference evidence="1" key="2">
    <citation type="submission" date="2022-06" db="UniProtKB">
        <authorList>
            <consortium name="EnsemblMetazoa"/>
        </authorList>
    </citation>
    <scope>IDENTIFICATION</scope>
</reference>
<name>A0A8R1TQV2_ONCVO</name>
<reference evidence="2" key="1">
    <citation type="submission" date="2013-10" db="EMBL/GenBank/DDBJ databases">
        <title>Genome sequencing of Onchocerca volvulus.</title>
        <authorList>
            <person name="Cotton J."/>
            <person name="Tsai J."/>
            <person name="Stanley E."/>
            <person name="Tracey A."/>
            <person name="Holroyd N."/>
            <person name="Lustigman S."/>
            <person name="Berriman M."/>
        </authorList>
    </citation>
    <scope>NUCLEOTIDE SEQUENCE</scope>
</reference>
<proteinExistence type="predicted"/>
<sequence length="55" mass="6625">MDNLAKEESREKAMIIRMELEKLRTEAYDEEIMKSYRRIAQAIHNHNQTLQQSMT</sequence>
<accession>A0A8R1TQV2</accession>
<organism evidence="1 2">
    <name type="scientific">Onchocerca volvulus</name>
    <dbReference type="NCBI Taxonomy" id="6282"/>
    <lineage>
        <taxon>Eukaryota</taxon>
        <taxon>Metazoa</taxon>
        <taxon>Ecdysozoa</taxon>
        <taxon>Nematoda</taxon>
        <taxon>Chromadorea</taxon>
        <taxon>Rhabditida</taxon>
        <taxon>Spirurina</taxon>
        <taxon>Spiruromorpha</taxon>
        <taxon>Filarioidea</taxon>
        <taxon>Onchocercidae</taxon>
        <taxon>Onchocerca</taxon>
    </lineage>
</organism>
<dbReference type="EMBL" id="CMVM020000074">
    <property type="status" value="NOT_ANNOTATED_CDS"/>
    <property type="molecule type" value="Genomic_DNA"/>
</dbReference>
<evidence type="ECO:0000313" key="2">
    <source>
        <dbReference type="Proteomes" id="UP000024404"/>
    </source>
</evidence>
<keyword evidence="2" id="KW-1185">Reference proteome</keyword>
<dbReference type="Proteomes" id="UP000024404">
    <property type="component" value="Unassembled WGS sequence"/>
</dbReference>
<dbReference type="AlphaFoldDB" id="A0A8R1TQV2"/>